<protein>
    <submittedName>
        <fullName evidence="7">Enterochelin esterase</fullName>
        <ecNumber evidence="7">3.1.1.-</ecNumber>
    </submittedName>
</protein>
<gene>
    <name evidence="7" type="primary">fes</name>
    <name evidence="7" type="ORF">AAFH96_19150</name>
</gene>
<keyword evidence="8" id="KW-1185">Reference proteome</keyword>
<dbReference type="InterPro" id="IPR014756">
    <property type="entry name" value="Ig_E-set"/>
</dbReference>
<sequence length="415" mass="45280">MPPRVVPGPRIETLRRDLASGAGPAVLAYFWSEVEKTGTPLVAPAPDDPGDAVLTFVWRERRPTRAVLLLVNKLADRADLGRSAMTRLPGTDLWHLTYQVRAEWSGSYQIAPDDTGSPDDAGRVPPTGPAYWRELAGRAVADPLNPETLPQHRPPHKSVAYGPATPRSGWWRPRPRVPAGAVDTVRVPTRLAGGPRRVWRYTPPGHRPGGGPYPLLVLLDGDVWGPLLPVAPTLDNLIHAGLLPPLVALMPDSVDRPTRFTEYACRPEYVEFLRTDLIGHAGADLAVTDDPARTVVAGQSLGGLTAAFAGLTAPDRFGNVLAQSGAFWWQSGTPDDAGAEWLGHEYAVTARRPLRLHLEVGLDEWVNLRPNRHLRDVLLARGYPVSYLEFAGGHDRLCWRERFGDALASLLGAAR</sequence>
<dbReference type="PANTHER" id="PTHR48098">
    <property type="entry name" value="ENTEROCHELIN ESTERASE-RELATED"/>
    <property type="match status" value="1"/>
</dbReference>
<dbReference type="InterPro" id="IPR021764">
    <property type="entry name" value="Enterochelin_esterase_N"/>
</dbReference>
<evidence type="ECO:0000256" key="3">
    <source>
        <dbReference type="ARBA" id="ARBA00022801"/>
    </source>
</evidence>
<dbReference type="InterPro" id="IPR013783">
    <property type="entry name" value="Ig-like_fold"/>
</dbReference>
<dbReference type="EMBL" id="JBCGDC010000053">
    <property type="protein sequence ID" value="MFB6395207.1"/>
    <property type="molecule type" value="Genomic_DNA"/>
</dbReference>
<dbReference type="SUPFAM" id="SSF53474">
    <property type="entry name" value="alpha/beta-Hydrolases"/>
    <property type="match status" value="1"/>
</dbReference>
<evidence type="ECO:0000259" key="6">
    <source>
        <dbReference type="Pfam" id="PF11806"/>
    </source>
</evidence>
<dbReference type="EC" id="3.1.1.-" evidence="7"/>
<dbReference type="GO" id="GO:0016787">
    <property type="term" value="F:hydrolase activity"/>
    <property type="evidence" value="ECO:0007669"/>
    <property type="project" value="UniProtKB-KW"/>
</dbReference>
<comment type="subcellular location">
    <subcellularLocation>
        <location evidence="1">Cytoplasm</location>
    </subcellularLocation>
</comment>
<evidence type="ECO:0000313" key="8">
    <source>
        <dbReference type="Proteomes" id="UP001582793"/>
    </source>
</evidence>
<feature type="region of interest" description="Disordered" evidence="5">
    <location>
        <begin position="147"/>
        <end position="167"/>
    </location>
</feature>
<accession>A0ABV5CTE8</accession>
<comment type="caution">
    <text evidence="7">The sequence shown here is derived from an EMBL/GenBank/DDBJ whole genome shotgun (WGS) entry which is preliminary data.</text>
</comment>
<feature type="domain" description="Enterochelin esterase N-terminal" evidence="6">
    <location>
        <begin position="54"/>
        <end position="171"/>
    </location>
</feature>
<dbReference type="RefSeq" id="WP_375735105.1">
    <property type="nucleotide sequence ID" value="NZ_JBCGDC010000053.1"/>
</dbReference>
<keyword evidence="3 7" id="KW-0378">Hydrolase</keyword>
<evidence type="ECO:0000256" key="4">
    <source>
        <dbReference type="ARBA" id="ARBA00024201"/>
    </source>
</evidence>
<dbReference type="NCBIfam" id="NF007758">
    <property type="entry name" value="PRK10439.1"/>
    <property type="match status" value="1"/>
</dbReference>
<evidence type="ECO:0000313" key="7">
    <source>
        <dbReference type="EMBL" id="MFB6395207.1"/>
    </source>
</evidence>
<keyword evidence="2" id="KW-0963">Cytoplasm</keyword>
<dbReference type="Proteomes" id="UP001582793">
    <property type="component" value="Unassembled WGS sequence"/>
</dbReference>
<reference evidence="7 8" key="1">
    <citation type="submission" date="2024-04" db="EMBL/GenBank/DDBJ databases">
        <title>Polymorphospora sp. isolated from Baiyangdian Lake in Xiong'an New Area.</title>
        <authorList>
            <person name="Zhang X."/>
            <person name="Liu J."/>
        </authorList>
    </citation>
    <scope>NUCLEOTIDE SEQUENCE [LARGE SCALE GENOMIC DNA]</scope>
    <source>
        <strain evidence="7 8">2-325</strain>
    </source>
</reference>
<dbReference type="Pfam" id="PF11806">
    <property type="entry name" value="Enterochelin_N"/>
    <property type="match status" value="1"/>
</dbReference>
<dbReference type="SUPFAM" id="SSF81296">
    <property type="entry name" value="E set domains"/>
    <property type="match status" value="1"/>
</dbReference>
<dbReference type="InterPro" id="IPR050583">
    <property type="entry name" value="Mycobacterial_A85_antigen"/>
</dbReference>
<dbReference type="Gene3D" id="2.60.40.10">
    <property type="entry name" value="Immunoglobulins"/>
    <property type="match status" value="1"/>
</dbReference>
<name>A0ABV5CTE8_9ACTN</name>
<dbReference type="PANTHER" id="PTHR48098:SF3">
    <property type="entry name" value="IRON(III) ENTEROBACTIN ESTERASE"/>
    <property type="match status" value="1"/>
</dbReference>
<dbReference type="Pfam" id="PF00756">
    <property type="entry name" value="Esterase"/>
    <property type="match status" value="1"/>
</dbReference>
<dbReference type="InterPro" id="IPR000801">
    <property type="entry name" value="Esterase-like"/>
</dbReference>
<evidence type="ECO:0000256" key="5">
    <source>
        <dbReference type="SAM" id="MobiDB-lite"/>
    </source>
</evidence>
<organism evidence="7 8">
    <name type="scientific">Polymorphospora lycopeni</name>
    <dbReference type="NCBI Taxonomy" id="3140240"/>
    <lineage>
        <taxon>Bacteria</taxon>
        <taxon>Bacillati</taxon>
        <taxon>Actinomycetota</taxon>
        <taxon>Actinomycetes</taxon>
        <taxon>Micromonosporales</taxon>
        <taxon>Micromonosporaceae</taxon>
        <taxon>Polymorphospora</taxon>
    </lineage>
</organism>
<evidence type="ECO:0000256" key="2">
    <source>
        <dbReference type="ARBA" id="ARBA00022490"/>
    </source>
</evidence>
<dbReference type="InterPro" id="IPR029058">
    <property type="entry name" value="AB_hydrolase_fold"/>
</dbReference>
<proteinExistence type="inferred from homology"/>
<evidence type="ECO:0000256" key="1">
    <source>
        <dbReference type="ARBA" id="ARBA00004496"/>
    </source>
</evidence>
<comment type="similarity">
    <text evidence="4">Belongs to the Fes family.</text>
</comment>
<dbReference type="Gene3D" id="3.40.50.1820">
    <property type="entry name" value="alpha/beta hydrolase"/>
    <property type="match status" value="1"/>
</dbReference>